<dbReference type="InterPro" id="IPR007844">
    <property type="entry name" value="AsmA"/>
</dbReference>
<dbReference type="EMBL" id="FLOB01000001">
    <property type="protein sequence ID" value="SBS26937.1"/>
    <property type="molecule type" value="Genomic_DNA"/>
</dbReference>
<dbReference type="OrthoDB" id="9766390at2"/>
<dbReference type="InterPro" id="IPR052894">
    <property type="entry name" value="AsmA-related"/>
</dbReference>
<feature type="domain" description="AsmA" evidence="4">
    <location>
        <begin position="6"/>
        <end position="637"/>
    </location>
</feature>
<keyword evidence="6" id="KW-1185">Reference proteome</keyword>
<accession>A0A1A8T4Q3</accession>
<feature type="coiled-coil region" evidence="1">
    <location>
        <begin position="721"/>
        <end position="756"/>
    </location>
</feature>
<sequence>MVWIKRLAILIGVLLVLMVALVAYVMIFVNPNDFKKEIQKVALEKADVRLRMDGDIHWSFFPHFGLSLSHIGVALGKDPEILQFDRAEFGLAVLPLLKRNIDVDTVELVNLKANLSVDKQGHANWQRNVDGAKAKVQGKTQASKTNNAQSSQASSSNQADYATSASDPFKRALPNLHLDKLIIKNADITYTNAVNKQKVNAVMNVELSDVQWNKAWPLAMNLMVKQSDLQGKHPINAEVKLDADLTFFPEREAFSLNNVDLSTTASGDKLPTSPFKASLQASQVDMDVPQETLSAQGLVLKTLGMTANASVQAFQVLSDPEYNGKLAIAPFNPREVMKKLKMTPPNMSDSKALTEAQLAITLHGDKDTLLVQPMSLLLDGSKINASAGIDFSPLRWDINIAGGGLDLDRYLPPETLPSEKTASSSASQTPAAGNKKEANQGHNQTPQTGVAESSKDLIPVDLIRSLEGHLGVSLKNVIFKKMQLDKVALDATVGNGVVRVSPALIHLYQGQAEVKATLDVSGNTPRMRLEPKVSGVQIQPLLHDYMKMDKLRGTTFVDGELSAQGNHLADMMSSLQGDLLVHIKKGALVGMNITRTVCKGIAAVRKESINDKDFGNDTPFENMTFPARIVNGQISTPGLVLTSAGIRVTGDGIISLPKQALDYQANVALSGSSLDHACRVNDKITKLAFPIVCKGHFSDDPAGLCRPDLKKFGALFADLAKQELKDKVAAEKEKLKEKLKARRQEEEKKLRDKLKDKLKSLF</sequence>
<proteinExistence type="predicted"/>
<dbReference type="Proteomes" id="UP000092544">
    <property type="component" value="Unassembled WGS sequence"/>
</dbReference>
<feature type="region of interest" description="Disordered" evidence="2">
    <location>
        <begin position="409"/>
        <end position="452"/>
    </location>
</feature>
<gene>
    <name evidence="5" type="ORF">MSP8886_00751</name>
</gene>
<feature type="region of interest" description="Disordered" evidence="2">
    <location>
        <begin position="132"/>
        <end position="162"/>
    </location>
</feature>
<organism evidence="5 6">
    <name type="scientific">Marinomonas spartinae</name>
    <dbReference type="NCBI Taxonomy" id="1792290"/>
    <lineage>
        <taxon>Bacteria</taxon>
        <taxon>Pseudomonadati</taxon>
        <taxon>Pseudomonadota</taxon>
        <taxon>Gammaproteobacteria</taxon>
        <taxon>Oceanospirillales</taxon>
        <taxon>Oceanospirillaceae</taxon>
        <taxon>Marinomonas</taxon>
    </lineage>
</organism>
<feature type="compositionally biased region" description="Polar residues" evidence="2">
    <location>
        <begin position="440"/>
        <end position="451"/>
    </location>
</feature>
<dbReference type="Pfam" id="PF05170">
    <property type="entry name" value="AsmA"/>
    <property type="match status" value="1"/>
</dbReference>
<keyword evidence="3" id="KW-0472">Membrane</keyword>
<keyword evidence="3" id="KW-1133">Transmembrane helix</keyword>
<reference evidence="5 6" key="1">
    <citation type="submission" date="2016-06" db="EMBL/GenBank/DDBJ databases">
        <authorList>
            <person name="Kjaerup R.B."/>
            <person name="Dalgaard T.S."/>
            <person name="Juul-Madsen H.R."/>
        </authorList>
    </citation>
    <scope>NUCLEOTIDE SEQUENCE [LARGE SCALE GENOMIC DNA]</scope>
    <source>
        <strain evidence="5 6">CECT 8886</strain>
    </source>
</reference>
<dbReference type="RefSeq" id="WP_067012772.1">
    <property type="nucleotide sequence ID" value="NZ_FLOB01000001.1"/>
</dbReference>
<dbReference type="AlphaFoldDB" id="A0A1A8T4Q3"/>
<protein>
    <submittedName>
        <fullName evidence="5">Putative assembly protein</fullName>
    </submittedName>
</protein>
<evidence type="ECO:0000256" key="1">
    <source>
        <dbReference type="SAM" id="Coils"/>
    </source>
</evidence>
<evidence type="ECO:0000313" key="6">
    <source>
        <dbReference type="Proteomes" id="UP000092544"/>
    </source>
</evidence>
<keyword evidence="1" id="KW-0175">Coiled coil</keyword>
<dbReference type="GO" id="GO:0005886">
    <property type="term" value="C:plasma membrane"/>
    <property type="evidence" value="ECO:0007669"/>
    <property type="project" value="TreeGrafter"/>
</dbReference>
<feature type="compositionally biased region" description="Low complexity" evidence="2">
    <location>
        <begin position="146"/>
        <end position="159"/>
    </location>
</feature>
<dbReference type="PANTHER" id="PTHR30441">
    <property type="entry name" value="DUF748 DOMAIN-CONTAINING PROTEIN"/>
    <property type="match status" value="1"/>
</dbReference>
<evidence type="ECO:0000313" key="5">
    <source>
        <dbReference type="EMBL" id="SBS26937.1"/>
    </source>
</evidence>
<feature type="compositionally biased region" description="Low complexity" evidence="2">
    <location>
        <begin position="421"/>
        <end position="432"/>
    </location>
</feature>
<name>A0A1A8T4Q3_9GAMM</name>
<dbReference type="STRING" id="1792290.MSP8886_00751"/>
<dbReference type="PANTHER" id="PTHR30441:SF4">
    <property type="entry name" value="PROTEIN ASMA"/>
    <property type="match status" value="1"/>
</dbReference>
<feature type="transmembrane region" description="Helical" evidence="3">
    <location>
        <begin position="7"/>
        <end position="29"/>
    </location>
</feature>
<evidence type="ECO:0000256" key="2">
    <source>
        <dbReference type="SAM" id="MobiDB-lite"/>
    </source>
</evidence>
<dbReference type="GO" id="GO:0090313">
    <property type="term" value="P:regulation of protein targeting to membrane"/>
    <property type="evidence" value="ECO:0007669"/>
    <property type="project" value="TreeGrafter"/>
</dbReference>
<keyword evidence="3" id="KW-0812">Transmembrane</keyword>
<evidence type="ECO:0000256" key="3">
    <source>
        <dbReference type="SAM" id="Phobius"/>
    </source>
</evidence>
<evidence type="ECO:0000259" key="4">
    <source>
        <dbReference type="Pfam" id="PF05170"/>
    </source>
</evidence>